<evidence type="ECO:0000259" key="7">
    <source>
        <dbReference type="Pfam" id="PF13088"/>
    </source>
</evidence>
<accession>A0ABM5FVT4</accession>
<evidence type="ECO:0000256" key="4">
    <source>
        <dbReference type="ARBA" id="ARBA00022963"/>
    </source>
</evidence>
<dbReference type="CDD" id="cd15482">
    <property type="entry name" value="Sialidase_non-viral"/>
    <property type="match status" value="1"/>
</dbReference>
<evidence type="ECO:0000256" key="2">
    <source>
        <dbReference type="ARBA" id="ARBA00009348"/>
    </source>
</evidence>
<comment type="similarity">
    <text evidence="2">Belongs to the glycosyl hydrolase 33 family.</text>
</comment>
<dbReference type="SUPFAM" id="SSF50939">
    <property type="entry name" value="Sialidases"/>
    <property type="match status" value="1"/>
</dbReference>
<evidence type="ECO:0000256" key="3">
    <source>
        <dbReference type="ARBA" id="ARBA00012733"/>
    </source>
</evidence>
<feature type="domain" description="Sialidase" evidence="7">
    <location>
        <begin position="58"/>
        <end position="397"/>
    </location>
</feature>
<organism evidence="8 9">
    <name type="scientific">Pogona vitticeps</name>
    <name type="common">central bearded dragon</name>
    <dbReference type="NCBI Taxonomy" id="103695"/>
    <lineage>
        <taxon>Eukaryota</taxon>
        <taxon>Metazoa</taxon>
        <taxon>Chordata</taxon>
        <taxon>Craniata</taxon>
        <taxon>Vertebrata</taxon>
        <taxon>Euteleostomi</taxon>
        <taxon>Lepidosauria</taxon>
        <taxon>Squamata</taxon>
        <taxon>Bifurcata</taxon>
        <taxon>Unidentata</taxon>
        <taxon>Episquamata</taxon>
        <taxon>Toxicofera</taxon>
        <taxon>Iguania</taxon>
        <taxon>Acrodonta</taxon>
        <taxon>Agamidae</taxon>
        <taxon>Amphibolurinae</taxon>
        <taxon>Pogona</taxon>
    </lineage>
</organism>
<evidence type="ECO:0000256" key="5">
    <source>
        <dbReference type="ARBA" id="ARBA00023277"/>
    </source>
</evidence>
<dbReference type="PANTHER" id="PTHR10628">
    <property type="entry name" value="SIALIDASE"/>
    <property type="match status" value="1"/>
</dbReference>
<keyword evidence="6" id="KW-0326">Glycosidase</keyword>
<keyword evidence="8" id="KW-1185">Reference proteome</keyword>
<keyword evidence="5" id="KW-0119">Carbohydrate metabolism</keyword>
<reference evidence="9" key="1">
    <citation type="submission" date="2025-08" db="UniProtKB">
        <authorList>
            <consortium name="RefSeq"/>
        </authorList>
    </citation>
    <scope>IDENTIFICATION</scope>
</reference>
<keyword evidence="6" id="KW-0378">Hydrolase</keyword>
<evidence type="ECO:0000313" key="8">
    <source>
        <dbReference type="Proteomes" id="UP001652642"/>
    </source>
</evidence>
<dbReference type="PANTHER" id="PTHR10628:SF23">
    <property type="entry name" value="SIALIDASE-3"/>
    <property type="match status" value="1"/>
</dbReference>
<evidence type="ECO:0000313" key="9">
    <source>
        <dbReference type="RefSeq" id="XP_072849518.1"/>
    </source>
</evidence>
<evidence type="ECO:0000256" key="6">
    <source>
        <dbReference type="ARBA" id="ARBA00023295"/>
    </source>
</evidence>
<keyword evidence="4" id="KW-0443">Lipid metabolism</keyword>
<keyword evidence="4" id="KW-0442">Lipid degradation</keyword>
<dbReference type="Gene3D" id="2.120.10.10">
    <property type="match status" value="1"/>
</dbReference>
<evidence type="ECO:0000256" key="1">
    <source>
        <dbReference type="ARBA" id="ARBA00000427"/>
    </source>
</evidence>
<sequence length="443" mass="49052">MLGPFALKGIRTTNVSVCPENMAEAPASSPKVVLFRQKKRGGLTYRIPALLYLPSESTFLAFAEERSSPRDEDAKFLVMRRGQKKETTVQWGPVEALETAMLPGHRTMNPCPVYDRKTGTIFLFFIGVQTYITEGHQIRTGRNAARLCYVSSQDGGHTWSQVTDLTDQVIGDDLRNWATFAVGPGHGVQLTSGRLVVPAYTYHIHKRLFGRPLGCWVKPHSFTFYSDDGGKHWARGQLLKTLRTSECQVAELTCQDNSQVLYCSARTLHKYRAGALCVDHGDQFVNPSLCKELYEPPRGCQGSVVSFSPMLESLDLSRQEEARKPTPRASDAQPFSASLKSAASWLIFSHPTNRRTRTDLGIYLNTSPLDPGSWKAPWVLNPGPSGYSDLAVCEEGNAQMFGCLFECGASCECEEIAFRLFTDVELLRNVGESCSGPHSPPEA</sequence>
<dbReference type="Pfam" id="PF13088">
    <property type="entry name" value="BNR_2"/>
    <property type="match status" value="1"/>
</dbReference>
<dbReference type="RefSeq" id="XP_072849518.1">
    <property type="nucleotide sequence ID" value="XM_072993417.1"/>
</dbReference>
<dbReference type="InterPro" id="IPR036278">
    <property type="entry name" value="Sialidase_sf"/>
</dbReference>
<dbReference type="InterPro" id="IPR011040">
    <property type="entry name" value="Sialidase"/>
</dbReference>
<dbReference type="GeneID" id="110078143"/>
<comment type="catalytic activity">
    <reaction evidence="1">
        <text>Hydrolysis of alpha-(2-&gt;3)-, alpha-(2-&gt;6)-, alpha-(2-&gt;8)- glycosidic linkages of terminal sialic acid residues in oligosaccharides, glycoproteins, glycolipids, colominic acid and synthetic substrates.</text>
        <dbReference type="EC" id="3.2.1.18"/>
    </reaction>
</comment>
<gene>
    <name evidence="9" type="primary">LOC110078143</name>
</gene>
<dbReference type="InterPro" id="IPR026856">
    <property type="entry name" value="Sialidase_fam"/>
</dbReference>
<dbReference type="EC" id="3.2.1.18" evidence="3"/>
<name>A0ABM5FVT4_9SAUR</name>
<dbReference type="Proteomes" id="UP001652642">
    <property type="component" value="Chromosome 3"/>
</dbReference>
<protein>
    <recommendedName>
        <fullName evidence="3">exo-alpha-sialidase</fullName>
        <ecNumber evidence="3">3.2.1.18</ecNumber>
    </recommendedName>
</protein>
<proteinExistence type="inferred from homology"/>